<evidence type="ECO:0000313" key="3">
    <source>
        <dbReference type="Proteomes" id="UP000207598"/>
    </source>
</evidence>
<dbReference type="GO" id="GO:0051536">
    <property type="term" value="F:iron-sulfur cluster binding"/>
    <property type="evidence" value="ECO:0007669"/>
    <property type="project" value="InterPro"/>
</dbReference>
<dbReference type="Pfam" id="PF13510">
    <property type="entry name" value="Fer2_4"/>
    <property type="match status" value="1"/>
</dbReference>
<dbReference type="SUPFAM" id="SSF54292">
    <property type="entry name" value="2Fe-2S ferredoxin-like"/>
    <property type="match status" value="1"/>
</dbReference>
<keyword evidence="3" id="KW-1185">Reference proteome</keyword>
<sequence length="101" mass="10662">MKTALPFLELEQAARVPVVFDGQSLELPLGANLAAALLAAGVTVFRHTPVSGAPRGPFCMMGACFDCLVEIDGVVRQACMLDVTEGLRIGRPHEGDADEPL</sequence>
<gene>
    <name evidence="2" type="ORF">MAA8898_03870</name>
</gene>
<dbReference type="OrthoDB" id="573392at2"/>
<keyword evidence="1" id="KW-0560">Oxidoreductase</keyword>
<dbReference type="Gene3D" id="3.10.20.440">
    <property type="entry name" value="2Fe-2S iron-sulphur cluster binding domain, sarcosine oxidase, alpha subunit, N-terminal domain"/>
    <property type="match status" value="1"/>
</dbReference>
<dbReference type="GO" id="GO:0016491">
    <property type="term" value="F:oxidoreductase activity"/>
    <property type="evidence" value="ECO:0007669"/>
    <property type="project" value="UniProtKB-KW"/>
</dbReference>
<accession>A0A238KZY8</accession>
<name>A0A238KZY8_9RHOB</name>
<proteinExistence type="predicted"/>
<dbReference type="Proteomes" id="UP000207598">
    <property type="component" value="Unassembled WGS sequence"/>
</dbReference>
<dbReference type="RefSeq" id="WP_094022638.1">
    <property type="nucleotide sequence ID" value="NZ_FXYF01000012.1"/>
</dbReference>
<dbReference type="AlphaFoldDB" id="A0A238KZY8"/>
<evidence type="ECO:0000256" key="1">
    <source>
        <dbReference type="ARBA" id="ARBA00023002"/>
    </source>
</evidence>
<protein>
    <recommendedName>
        <fullName evidence="4">Hydrogen cyanide synthase subunit HcnA</fullName>
    </recommendedName>
</protein>
<evidence type="ECO:0008006" key="4">
    <source>
        <dbReference type="Google" id="ProtNLM"/>
    </source>
</evidence>
<dbReference type="EMBL" id="FXYF01000012">
    <property type="protein sequence ID" value="SMX48131.1"/>
    <property type="molecule type" value="Genomic_DNA"/>
</dbReference>
<dbReference type="InterPro" id="IPR036010">
    <property type="entry name" value="2Fe-2S_ferredoxin-like_sf"/>
</dbReference>
<evidence type="ECO:0000313" key="2">
    <source>
        <dbReference type="EMBL" id="SMX48131.1"/>
    </source>
</evidence>
<dbReference type="InterPro" id="IPR042204">
    <property type="entry name" value="2Fe-2S-bd_N"/>
</dbReference>
<reference evidence="2 3" key="1">
    <citation type="submission" date="2017-05" db="EMBL/GenBank/DDBJ databases">
        <authorList>
            <person name="Song R."/>
            <person name="Chenine A.L."/>
            <person name="Ruprecht R.M."/>
        </authorList>
    </citation>
    <scope>NUCLEOTIDE SEQUENCE [LARGE SCALE GENOMIC DNA]</scope>
    <source>
        <strain evidence="2 3">CECT 8898</strain>
    </source>
</reference>
<organism evidence="2 3">
    <name type="scientific">Maliponia aquimaris</name>
    <dbReference type="NCBI Taxonomy" id="1673631"/>
    <lineage>
        <taxon>Bacteria</taxon>
        <taxon>Pseudomonadati</taxon>
        <taxon>Pseudomonadota</taxon>
        <taxon>Alphaproteobacteria</taxon>
        <taxon>Rhodobacterales</taxon>
        <taxon>Paracoccaceae</taxon>
        <taxon>Maliponia</taxon>
    </lineage>
</organism>